<keyword evidence="6" id="KW-0175">Coiled coil</keyword>
<dbReference type="Proteomes" id="UP000826616">
    <property type="component" value="Chromosome"/>
</dbReference>
<evidence type="ECO:0000313" key="9">
    <source>
        <dbReference type="Proteomes" id="UP000826616"/>
    </source>
</evidence>
<dbReference type="PANTHER" id="PTHR10465:SF0">
    <property type="entry name" value="SARCALUMENIN"/>
    <property type="match status" value="1"/>
</dbReference>
<dbReference type="InterPro" id="IPR027417">
    <property type="entry name" value="P-loop_NTPase"/>
</dbReference>
<evidence type="ECO:0000313" key="8">
    <source>
        <dbReference type="EMBL" id="QYY41820.1"/>
    </source>
</evidence>
<keyword evidence="5" id="KW-0472">Membrane</keyword>
<comment type="subcellular location">
    <subcellularLocation>
        <location evidence="1">Membrane</location>
    </subcellularLocation>
</comment>
<sequence length="1270" mass="143685">MSGMIETIERLTQVQEEQISVPAEVLYYRIEKVKEDFSAAGDEKNAKKAGQLLEKLLKKEFTVAFCGHFSAGKSSMINAIMGSQVLPSSPIPTSANVVSIKTGKKAARIFFKHGKTIDFGPEYDINELKTYAVNGDEVETIELYHPSNLLGEVISIMDTPGIDSTDDAHKVSTESSLHLSDAVFYVMDYNHVQSEVNFQFTKELKDRGVPVYLVINQIDKHVDFELSFTQYRESVMDAFRHWDIEPDGVFFTSLKDPFHSENQWQELLAQLGRMFKGKERLLIPSIFRATLYLIAEHRKFLHEKHALKREPFERLLEEKADGENIQARYAALSTRLASLFETAEKFEKEGKRELQSILDNAPLIPFSTRELARLFLESRQPGFKVGFLFSASKTKEEKAKRLNDLYVELSQNTSAHLEWHIKELLRTLPEKYGYDDSEYQKHAMEFSVKFDEDLLVHAVKPGALTGGEAVLNYSKDIADAVKSLYRRAALTMIEGAAQALRRQAEEQAQDIKRELEEIRGLKEAQDALVALNRRESEAEARLTDVLINGIPGEEQAPPLQAYEQQKAERVEVPQAPDDRATVKRPVHLAVKKEEAESSASYSSPIKKDYKSFMLKMADMLRRSAQVIQDIPGLAGSACAMEQRAERLEKNRFTVALFGAFSAGKSSFANALMGDLILPVSPNPTTAAINKILPPDENNPHGSVRVRLKTREDITNDVLHSLEVFGISAETIEQAVECSSALDAKDVHPTAKPHYSFLRAVQKGYSEIESQLGQDLIIGLEEFREFVAQEHKACFVEWIELYYDCPLTRQGIILVDTPGADSINARHTGVAFEYIKNADAVLFVTYYNHAFSHADREFLIQLGRVKDTFAMDKMFFIVNAADLARSQEELEGVVEHVVQNLATCGIVRPRIYPVSSQTALLARMGAHGKLNESAAGILRKRLGVAAEAPLPSVAEALHFSGLSHFENEFIAFTLEELTRIALNEAFAEVRRVLQTMDDLIATARQDASLRDQQLKAAEARREQALQTIHELDTAADIQALEKEIQELVYYVKQRVMLRFNEAFRYSFNPASLKDDGRGIQKTLQLSLEELSRFLAFDLAQEMRATALRVERFMAQTGEKIREKLMNRMQLEHFTLRAWEHPTYNTPDFSADFPEGTTDELRSSLNFFKNPKQFFEQGGQEKMKADLERKYQIPVQAYTAQGEEVLRSHYVPAFKEEIAAAQARAVTEVEEYFAGLFAVLGMKINIEGLMDRRNQVNSMLMLVEKEINVKEK</sequence>
<dbReference type="SUPFAM" id="SSF52540">
    <property type="entry name" value="P-loop containing nucleoside triphosphate hydrolases"/>
    <property type="match status" value="2"/>
</dbReference>
<evidence type="ECO:0000259" key="7">
    <source>
        <dbReference type="Pfam" id="PF00350"/>
    </source>
</evidence>
<dbReference type="InterPro" id="IPR027094">
    <property type="entry name" value="Mitofusin_fam"/>
</dbReference>
<dbReference type="EMBL" id="CP080764">
    <property type="protein sequence ID" value="QYY41820.1"/>
    <property type="molecule type" value="Genomic_DNA"/>
</dbReference>
<dbReference type="InterPro" id="IPR045063">
    <property type="entry name" value="Dynamin_N"/>
</dbReference>
<evidence type="ECO:0000256" key="3">
    <source>
        <dbReference type="ARBA" id="ARBA00022801"/>
    </source>
</evidence>
<name>A0ABX8Y838_ANETH</name>
<reference evidence="8 9" key="1">
    <citation type="submission" date="2021-08" db="EMBL/GenBank/DDBJ databases">
        <title>Complete genome sequence of the strain Aneurinibacillus thermoaerophilus CCM 8960.</title>
        <authorList>
            <person name="Musilova J."/>
            <person name="Kourilova X."/>
            <person name="Pernicova I."/>
            <person name="Bezdicek M."/>
            <person name="Lengerova M."/>
            <person name="Obruca S."/>
            <person name="Sedlar K."/>
        </authorList>
    </citation>
    <scope>NUCLEOTIDE SEQUENCE [LARGE SCALE GENOMIC DNA]</scope>
    <source>
        <strain evidence="8 9">CCM 8960</strain>
    </source>
</reference>
<evidence type="ECO:0000256" key="2">
    <source>
        <dbReference type="ARBA" id="ARBA00022741"/>
    </source>
</evidence>
<evidence type="ECO:0000256" key="6">
    <source>
        <dbReference type="SAM" id="Coils"/>
    </source>
</evidence>
<proteinExistence type="predicted"/>
<feature type="coiled-coil region" evidence="6">
    <location>
        <begin position="494"/>
        <end position="541"/>
    </location>
</feature>
<feature type="domain" description="Dynamin N-terminal" evidence="7">
    <location>
        <begin position="654"/>
        <end position="879"/>
    </location>
</feature>
<dbReference type="PANTHER" id="PTHR10465">
    <property type="entry name" value="TRANSMEMBRANE GTPASE FZO1"/>
    <property type="match status" value="1"/>
</dbReference>
<evidence type="ECO:0000256" key="4">
    <source>
        <dbReference type="ARBA" id="ARBA00023134"/>
    </source>
</evidence>
<feature type="domain" description="Dynamin N-terminal" evidence="7">
    <location>
        <begin position="63"/>
        <end position="217"/>
    </location>
</feature>
<organism evidence="8 9">
    <name type="scientific">Aneurinibacillus thermoaerophilus</name>
    <dbReference type="NCBI Taxonomy" id="143495"/>
    <lineage>
        <taxon>Bacteria</taxon>
        <taxon>Bacillati</taxon>
        <taxon>Bacillota</taxon>
        <taxon>Bacilli</taxon>
        <taxon>Bacillales</taxon>
        <taxon>Paenibacillaceae</taxon>
        <taxon>Aneurinibacillus group</taxon>
        <taxon>Aneurinibacillus</taxon>
    </lineage>
</organism>
<gene>
    <name evidence="8" type="ORF">K3F53_12990</name>
</gene>
<accession>A0ABX8Y838</accession>
<keyword evidence="2" id="KW-0547">Nucleotide-binding</keyword>
<evidence type="ECO:0000256" key="5">
    <source>
        <dbReference type="ARBA" id="ARBA00023136"/>
    </source>
</evidence>
<keyword evidence="3" id="KW-0378">Hydrolase</keyword>
<dbReference type="Pfam" id="PF00350">
    <property type="entry name" value="Dynamin_N"/>
    <property type="match status" value="2"/>
</dbReference>
<keyword evidence="9" id="KW-1185">Reference proteome</keyword>
<keyword evidence="4" id="KW-0342">GTP-binding</keyword>
<protein>
    <submittedName>
        <fullName evidence="8">Dynamin family protein</fullName>
    </submittedName>
</protein>
<dbReference type="CDD" id="cd09912">
    <property type="entry name" value="DLP_2"/>
    <property type="match status" value="2"/>
</dbReference>
<dbReference type="Gene3D" id="3.40.50.300">
    <property type="entry name" value="P-loop containing nucleotide triphosphate hydrolases"/>
    <property type="match status" value="2"/>
</dbReference>
<evidence type="ECO:0000256" key="1">
    <source>
        <dbReference type="ARBA" id="ARBA00004370"/>
    </source>
</evidence>